<dbReference type="OrthoDB" id="3572655at2"/>
<sequence>MTEVVLYADPVCPFAWLAYRWLADCLPDGQQPELRQMSLAVLNDGRQVDPAHRRRIEDSRRVGRVRAAIDVPQAATAFHVSLARSIHERNRSVDAELLRAALAEADLPHELADTADSSEQDAAVRVAHQASQDALSEPGGSPILSIDGHAFFGPVLTELPTPAQGRALFDALSTVAAVPSFAEIRRPRAGAPAMPKG</sequence>
<organism evidence="1 2">
    <name type="scientific">Tamaricihabitans halophyticus</name>
    <dbReference type="NCBI Taxonomy" id="1262583"/>
    <lineage>
        <taxon>Bacteria</taxon>
        <taxon>Bacillati</taxon>
        <taxon>Actinomycetota</taxon>
        <taxon>Actinomycetes</taxon>
        <taxon>Pseudonocardiales</taxon>
        <taxon>Pseudonocardiaceae</taxon>
        <taxon>Tamaricihabitans</taxon>
    </lineage>
</organism>
<dbReference type="RefSeq" id="WP_132881226.1">
    <property type="nucleotide sequence ID" value="NZ_SLXQ01000028.1"/>
</dbReference>
<accession>A0A4R2Q2B5</accession>
<gene>
    <name evidence="1" type="ORF">EV191_12825</name>
</gene>
<reference evidence="1 2" key="1">
    <citation type="submission" date="2019-03" db="EMBL/GenBank/DDBJ databases">
        <title>Genomic Encyclopedia of Type Strains, Phase IV (KMG-IV): sequencing the most valuable type-strain genomes for metagenomic binning, comparative biology and taxonomic classification.</title>
        <authorList>
            <person name="Goeker M."/>
        </authorList>
    </citation>
    <scope>NUCLEOTIDE SEQUENCE [LARGE SCALE GENOMIC DNA]</scope>
    <source>
        <strain evidence="1 2">DSM 45765</strain>
    </source>
</reference>
<keyword evidence="2" id="KW-1185">Reference proteome</keyword>
<evidence type="ECO:0000313" key="2">
    <source>
        <dbReference type="Proteomes" id="UP000294911"/>
    </source>
</evidence>
<dbReference type="Gene3D" id="3.40.30.10">
    <property type="entry name" value="Glutaredoxin"/>
    <property type="match status" value="1"/>
</dbReference>
<dbReference type="Pfam" id="PF22234">
    <property type="entry name" value="Rv2466c-like"/>
    <property type="match status" value="1"/>
</dbReference>
<dbReference type="Proteomes" id="UP000294911">
    <property type="component" value="Unassembled WGS sequence"/>
</dbReference>
<name>A0A4R2Q2B5_9PSEU</name>
<evidence type="ECO:0000313" key="1">
    <source>
        <dbReference type="EMBL" id="TCP40775.1"/>
    </source>
</evidence>
<dbReference type="InterPro" id="IPR036249">
    <property type="entry name" value="Thioredoxin-like_sf"/>
</dbReference>
<dbReference type="SUPFAM" id="SSF52833">
    <property type="entry name" value="Thioredoxin-like"/>
    <property type="match status" value="1"/>
</dbReference>
<proteinExistence type="predicted"/>
<dbReference type="EMBL" id="SLXQ01000028">
    <property type="protein sequence ID" value="TCP40775.1"/>
    <property type="molecule type" value="Genomic_DNA"/>
</dbReference>
<comment type="caution">
    <text evidence="1">The sequence shown here is derived from an EMBL/GenBank/DDBJ whole genome shotgun (WGS) entry which is preliminary data.</text>
</comment>
<dbReference type="InterPro" id="IPR053977">
    <property type="entry name" value="Rv2466c-like"/>
</dbReference>
<dbReference type="AlphaFoldDB" id="A0A4R2Q2B5"/>
<evidence type="ECO:0008006" key="3">
    <source>
        <dbReference type="Google" id="ProtNLM"/>
    </source>
</evidence>
<protein>
    <recommendedName>
        <fullName evidence="3">DSBA-like thioredoxin domain-containing protein</fullName>
    </recommendedName>
</protein>